<keyword evidence="3 4" id="KW-0472">Membrane</keyword>
<gene>
    <name evidence="6" type="ORF">J2W36_004830</name>
</gene>
<feature type="transmembrane region" description="Helical" evidence="4">
    <location>
        <begin position="274"/>
        <end position="294"/>
    </location>
</feature>
<feature type="transmembrane region" description="Helical" evidence="4">
    <location>
        <begin position="80"/>
        <end position="111"/>
    </location>
</feature>
<dbReference type="EMBL" id="JAUSRO010000019">
    <property type="protein sequence ID" value="MDP9902553.1"/>
    <property type="molecule type" value="Genomic_DNA"/>
</dbReference>
<dbReference type="InterPro" id="IPR020846">
    <property type="entry name" value="MFS_dom"/>
</dbReference>
<reference evidence="6 7" key="1">
    <citation type="submission" date="2023-07" db="EMBL/GenBank/DDBJ databases">
        <title>Sorghum-associated microbial communities from plants grown in Nebraska, USA.</title>
        <authorList>
            <person name="Schachtman D."/>
        </authorList>
    </citation>
    <scope>NUCLEOTIDE SEQUENCE [LARGE SCALE GENOMIC DNA]</scope>
    <source>
        <strain evidence="6 7">DS1607</strain>
    </source>
</reference>
<protein>
    <submittedName>
        <fullName evidence="6">MFS family permease</fullName>
    </submittedName>
</protein>
<feature type="transmembrane region" description="Helical" evidence="4">
    <location>
        <begin position="208"/>
        <end position="228"/>
    </location>
</feature>
<feature type="domain" description="Major facilitator superfamily (MFS) profile" evidence="5">
    <location>
        <begin position="208"/>
        <end position="390"/>
    </location>
</feature>
<evidence type="ECO:0000256" key="3">
    <source>
        <dbReference type="ARBA" id="ARBA00023136"/>
    </source>
</evidence>
<dbReference type="Pfam" id="PF07690">
    <property type="entry name" value="MFS_1"/>
    <property type="match status" value="1"/>
</dbReference>
<dbReference type="PANTHER" id="PTHR23534:SF1">
    <property type="entry name" value="MAJOR FACILITATOR SUPERFAMILY PROTEIN"/>
    <property type="match status" value="1"/>
</dbReference>
<keyword evidence="2 4" id="KW-1133">Transmembrane helix</keyword>
<feature type="transmembrane region" description="Helical" evidence="4">
    <location>
        <begin position="160"/>
        <end position="182"/>
    </location>
</feature>
<dbReference type="PANTHER" id="PTHR23534">
    <property type="entry name" value="MFS PERMEASE"/>
    <property type="match status" value="1"/>
</dbReference>
<evidence type="ECO:0000313" key="7">
    <source>
        <dbReference type="Proteomes" id="UP001226867"/>
    </source>
</evidence>
<feature type="transmembrane region" description="Helical" evidence="4">
    <location>
        <begin position="12"/>
        <end position="34"/>
    </location>
</feature>
<dbReference type="InterPro" id="IPR036259">
    <property type="entry name" value="MFS_trans_sf"/>
</dbReference>
<feature type="transmembrane region" description="Helical" evidence="4">
    <location>
        <begin position="40"/>
        <end position="59"/>
    </location>
</feature>
<evidence type="ECO:0000256" key="4">
    <source>
        <dbReference type="SAM" id="Phobius"/>
    </source>
</evidence>
<dbReference type="PROSITE" id="PS50850">
    <property type="entry name" value="MFS"/>
    <property type="match status" value="1"/>
</dbReference>
<dbReference type="SUPFAM" id="SSF103473">
    <property type="entry name" value="MFS general substrate transporter"/>
    <property type="match status" value="1"/>
</dbReference>
<evidence type="ECO:0000256" key="2">
    <source>
        <dbReference type="ARBA" id="ARBA00022989"/>
    </source>
</evidence>
<keyword evidence="1 4" id="KW-0812">Transmembrane</keyword>
<dbReference type="RefSeq" id="WP_307692286.1">
    <property type="nucleotide sequence ID" value="NZ_JAUSRO010000019.1"/>
</dbReference>
<dbReference type="Proteomes" id="UP001226867">
    <property type="component" value="Unassembled WGS sequence"/>
</dbReference>
<dbReference type="Gene3D" id="1.20.1250.20">
    <property type="entry name" value="MFS general substrate transporter like domains"/>
    <property type="match status" value="1"/>
</dbReference>
<organism evidence="6 7">
    <name type="scientific">Variovorax ginsengisoli</name>
    <dbReference type="NCBI Taxonomy" id="363844"/>
    <lineage>
        <taxon>Bacteria</taxon>
        <taxon>Pseudomonadati</taxon>
        <taxon>Pseudomonadota</taxon>
        <taxon>Betaproteobacteria</taxon>
        <taxon>Burkholderiales</taxon>
        <taxon>Comamonadaceae</taxon>
        <taxon>Variovorax</taxon>
    </lineage>
</organism>
<sequence>MLLLRNATLRLLFTSQALYWACSIIGITLTSLVGARLAPWPVLATLPLALLVLGSLLSVQPLSMFMQRHGRRAGLRTGALFGIAGGLVAMAGVLLGSFAVFCCGTLCVGVYQSSSGYYRYAALEAVAAHQKGRAAACVVGGGLFAALFAPPLSLWSRNALATPFAGAYLAIAVLAALGWLVVSRLPEGGAPRAAAGGMAAMRQLLARPALRAAVVMTATGHGLMILVMNATPLAMDFCGFSAGAAAQVIQWHVVGMFLPALFAGACVDRWGGRRVAVVGALCLVTSAGLALSGLSFTQFLASSFLLGAGWNLMVIAGTTLLGDTHTPEERGQAQALMELSNGGVAATMSFASGALINGVGWTAINVAMLPLLALALGVLAAGGRRMAREA</sequence>
<accession>A0ABT9SFI4</accession>
<comment type="caution">
    <text evidence="6">The sequence shown here is derived from an EMBL/GenBank/DDBJ whole genome shotgun (WGS) entry which is preliminary data.</text>
</comment>
<name>A0ABT9SFI4_9BURK</name>
<feature type="transmembrane region" description="Helical" evidence="4">
    <location>
        <begin position="300"/>
        <end position="323"/>
    </location>
</feature>
<evidence type="ECO:0000259" key="5">
    <source>
        <dbReference type="PROSITE" id="PS50850"/>
    </source>
</evidence>
<evidence type="ECO:0000256" key="1">
    <source>
        <dbReference type="ARBA" id="ARBA00022692"/>
    </source>
</evidence>
<feature type="transmembrane region" description="Helical" evidence="4">
    <location>
        <begin position="335"/>
        <end position="356"/>
    </location>
</feature>
<evidence type="ECO:0000313" key="6">
    <source>
        <dbReference type="EMBL" id="MDP9902553.1"/>
    </source>
</evidence>
<keyword evidence="7" id="KW-1185">Reference proteome</keyword>
<dbReference type="InterPro" id="IPR011701">
    <property type="entry name" value="MFS"/>
</dbReference>
<feature type="transmembrane region" description="Helical" evidence="4">
    <location>
        <begin position="248"/>
        <end position="267"/>
    </location>
</feature>
<feature type="transmembrane region" description="Helical" evidence="4">
    <location>
        <begin position="362"/>
        <end position="382"/>
    </location>
</feature>
<proteinExistence type="predicted"/>